<keyword evidence="2" id="KW-1185">Reference proteome</keyword>
<protein>
    <recommendedName>
        <fullName evidence="3">Secreted protein</fullName>
    </recommendedName>
</protein>
<comment type="caution">
    <text evidence="1">The sequence shown here is derived from an EMBL/GenBank/DDBJ whole genome shotgun (WGS) entry which is preliminary data.</text>
</comment>
<dbReference type="RefSeq" id="WP_344716177.1">
    <property type="nucleotide sequence ID" value="NZ_BAAAVS010000001.1"/>
</dbReference>
<evidence type="ECO:0000313" key="2">
    <source>
        <dbReference type="Proteomes" id="UP001501035"/>
    </source>
</evidence>
<organism evidence="1 2">
    <name type="scientific">Gordonia defluvii</name>
    <dbReference type="NCBI Taxonomy" id="283718"/>
    <lineage>
        <taxon>Bacteria</taxon>
        <taxon>Bacillati</taxon>
        <taxon>Actinomycetota</taxon>
        <taxon>Actinomycetes</taxon>
        <taxon>Mycobacteriales</taxon>
        <taxon>Gordoniaceae</taxon>
        <taxon>Gordonia</taxon>
    </lineage>
</organism>
<evidence type="ECO:0000313" key="1">
    <source>
        <dbReference type="EMBL" id="GAA3022210.1"/>
    </source>
</evidence>
<proteinExistence type="predicted"/>
<evidence type="ECO:0008006" key="3">
    <source>
        <dbReference type="Google" id="ProtNLM"/>
    </source>
</evidence>
<dbReference type="Proteomes" id="UP001501035">
    <property type="component" value="Unassembled WGS sequence"/>
</dbReference>
<reference evidence="1 2" key="1">
    <citation type="journal article" date="2019" name="Int. J. Syst. Evol. Microbiol.">
        <title>The Global Catalogue of Microorganisms (GCM) 10K type strain sequencing project: providing services to taxonomists for standard genome sequencing and annotation.</title>
        <authorList>
            <consortium name="The Broad Institute Genomics Platform"/>
            <consortium name="The Broad Institute Genome Sequencing Center for Infectious Disease"/>
            <person name="Wu L."/>
            <person name="Ma J."/>
        </authorList>
    </citation>
    <scope>NUCLEOTIDE SEQUENCE [LARGE SCALE GENOMIC DNA]</scope>
    <source>
        <strain evidence="1 2">JCM 14234</strain>
    </source>
</reference>
<accession>A0ABN3Y7R8</accession>
<sequence length="128" mass="13563">MRLVRNSRLAVAIATITAFGGLVIGGVVNGSGGAVADVNPPSHHGFGAFNPKLHKQGDRCTAAGRRGVWVVDHSKSNHRWVCDTDDGLPTFNPSAHAKGDSCTSNGRVGGWMPIDSGHGREWVCYTDR</sequence>
<gene>
    <name evidence="1" type="ORF">GCM10010528_00320</name>
</gene>
<name>A0ABN3Y7R8_9ACTN</name>
<dbReference type="EMBL" id="BAAAVS010000001">
    <property type="protein sequence ID" value="GAA3022210.1"/>
    <property type="molecule type" value="Genomic_DNA"/>
</dbReference>